<evidence type="ECO:0000256" key="5">
    <source>
        <dbReference type="ARBA" id="ARBA00022512"/>
    </source>
</evidence>
<feature type="compositionally biased region" description="Low complexity" evidence="15">
    <location>
        <begin position="377"/>
        <end position="393"/>
    </location>
</feature>
<evidence type="ECO:0000256" key="14">
    <source>
        <dbReference type="ARBA" id="ARBA00042762"/>
    </source>
</evidence>
<evidence type="ECO:0000256" key="11">
    <source>
        <dbReference type="ARBA" id="ARBA00039284"/>
    </source>
</evidence>
<evidence type="ECO:0000256" key="15">
    <source>
        <dbReference type="SAM" id="MobiDB-lite"/>
    </source>
</evidence>
<evidence type="ECO:0000256" key="8">
    <source>
        <dbReference type="ARBA" id="ARBA00022801"/>
    </source>
</evidence>
<evidence type="ECO:0000256" key="16">
    <source>
        <dbReference type="SAM" id="SignalP"/>
    </source>
</evidence>
<dbReference type="PANTHER" id="PTHR16631:SF24">
    <property type="entry name" value="FAMILY 17 GLUCOSIDASE SCW11-RELATED"/>
    <property type="match status" value="1"/>
</dbReference>
<evidence type="ECO:0000256" key="9">
    <source>
        <dbReference type="ARBA" id="ARBA00023295"/>
    </source>
</evidence>
<protein>
    <recommendedName>
        <fullName evidence="11">Probable beta-glucosidase btgE</fullName>
        <ecNumber evidence="4">3.2.1.21</ecNumber>
    </recommendedName>
    <alternativeName>
        <fullName evidence="12">Beta-D-glucoside glucohydrolase btgE</fullName>
    </alternativeName>
    <alternativeName>
        <fullName evidence="14">Cellobiase btgE</fullName>
    </alternativeName>
    <alternativeName>
        <fullName evidence="13">Gentiobiase btgE</fullName>
    </alternativeName>
</protein>
<evidence type="ECO:0000313" key="17">
    <source>
        <dbReference type="EMBL" id="KZZ93918.1"/>
    </source>
</evidence>
<dbReference type="GO" id="GO:0071555">
    <property type="term" value="P:cell wall organization"/>
    <property type="evidence" value="ECO:0007669"/>
    <property type="project" value="TreeGrafter"/>
</dbReference>
<evidence type="ECO:0000256" key="10">
    <source>
        <dbReference type="ARBA" id="ARBA00024983"/>
    </source>
</evidence>
<feature type="region of interest" description="Disordered" evidence="15">
    <location>
        <begin position="109"/>
        <end position="170"/>
    </location>
</feature>
<evidence type="ECO:0000256" key="4">
    <source>
        <dbReference type="ARBA" id="ARBA00012744"/>
    </source>
</evidence>
<feature type="region of interest" description="Disordered" evidence="15">
    <location>
        <begin position="183"/>
        <end position="217"/>
    </location>
</feature>
<dbReference type="Gene3D" id="3.20.20.80">
    <property type="entry name" value="Glycosidases"/>
    <property type="match status" value="2"/>
</dbReference>
<dbReference type="PANTHER" id="PTHR16631">
    <property type="entry name" value="GLUCAN 1,3-BETA-GLUCOSIDASE"/>
    <property type="match status" value="1"/>
</dbReference>
<evidence type="ECO:0000256" key="12">
    <source>
        <dbReference type="ARBA" id="ARBA00041495"/>
    </source>
</evidence>
<comment type="function">
    <text evidence="10">Beta-glucosidases are one of a number of cellulolytic enzymes involved in the degradation of cellulosic biomass. Catalyzes the last step releasing glucose from the inhibitory cellobiose.</text>
</comment>
<proteinExistence type="inferred from homology"/>
<gene>
    <name evidence="17" type="ORF">AAP_02011</name>
</gene>
<feature type="compositionally biased region" description="Pro residues" evidence="15">
    <location>
        <begin position="204"/>
        <end position="215"/>
    </location>
</feature>
<name>A0A168AH25_9EURO</name>
<dbReference type="InterPro" id="IPR050732">
    <property type="entry name" value="Beta-glucan_modifiers"/>
</dbReference>
<comment type="caution">
    <text evidence="17">The sequence shown here is derived from an EMBL/GenBank/DDBJ whole genome shotgun (WGS) entry which is preliminary data.</text>
</comment>
<accession>A0A168AH25</accession>
<keyword evidence="18" id="KW-1185">Reference proteome</keyword>
<dbReference type="GO" id="GO:0042973">
    <property type="term" value="F:glucan endo-1,3-beta-D-glucosidase activity"/>
    <property type="evidence" value="ECO:0007669"/>
    <property type="project" value="TreeGrafter"/>
</dbReference>
<keyword evidence="8" id="KW-0378">Hydrolase</keyword>
<dbReference type="InterPro" id="IPR017853">
    <property type="entry name" value="GH"/>
</dbReference>
<keyword evidence="6" id="KW-0964">Secreted</keyword>
<comment type="similarity">
    <text evidence="3">Belongs to the glycosyl hydrolase 17 family.</text>
</comment>
<comment type="catalytic activity">
    <reaction evidence="1">
        <text>Hydrolysis of terminal, non-reducing beta-D-glucosyl residues with release of beta-D-glucose.</text>
        <dbReference type="EC" id="3.2.1.21"/>
    </reaction>
</comment>
<feature type="compositionally biased region" description="Low complexity" evidence="15">
    <location>
        <begin position="183"/>
        <end position="203"/>
    </location>
</feature>
<evidence type="ECO:0000313" key="18">
    <source>
        <dbReference type="Proteomes" id="UP000242877"/>
    </source>
</evidence>
<evidence type="ECO:0000256" key="13">
    <source>
        <dbReference type="ARBA" id="ARBA00041516"/>
    </source>
</evidence>
<dbReference type="SUPFAM" id="SSF51445">
    <property type="entry name" value="(Trans)glycosidases"/>
    <property type="match status" value="1"/>
</dbReference>
<organism evidence="17 18">
    <name type="scientific">Ascosphaera apis ARSEF 7405</name>
    <dbReference type="NCBI Taxonomy" id="392613"/>
    <lineage>
        <taxon>Eukaryota</taxon>
        <taxon>Fungi</taxon>
        <taxon>Dikarya</taxon>
        <taxon>Ascomycota</taxon>
        <taxon>Pezizomycotina</taxon>
        <taxon>Eurotiomycetes</taxon>
        <taxon>Eurotiomycetidae</taxon>
        <taxon>Onygenales</taxon>
        <taxon>Ascosphaeraceae</taxon>
        <taxon>Ascosphaera</taxon>
    </lineage>
</organism>
<evidence type="ECO:0000256" key="7">
    <source>
        <dbReference type="ARBA" id="ARBA00022729"/>
    </source>
</evidence>
<feature type="chain" id="PRO_5007895346" description="Probable beta-glucosidase btgE" evidence="16">
    <location>
        <begin position="19"/>
        <end position="655"/>
    </location>
</feature>
<dbReference type="EMBL" id="AZGZ01000007">
    <property type="protein sequence ID" value="KZZ93918.1"/>
    <property type="molecule type" value="Genomic_DNA"/>
</dbReference>
<feature type="signal peptide" evidence="16">
    <location>
        <begin position="1"/>
        <end position="18"/>
    </location>
</feature>
<keyword evidence="7 16" id="KW-0732">Signal</keyword>
<keyword evidence="5" id="KW-0134">Cell wall</keyword>
<feature type="compositionally biased region" description="Low complexity" evidence="15">
    <location>
        <begin position="141"/>
        <end position="162"/>
    </location>
</feature>
<comment type="subcellular location">
    <subcellularLocation>
        <location evidence="2">Secreted</location>
        <location evidence="2">Cell wall</location>
    </subcellularLocation>
</comment>
<keyword evidence="9" id="KW-0326">Glycosidase</keyword>
<evidence type="ECO:0000256" key="1">
    <source>
        <dbReference type="ARBA" id="ARBA00000448"/>
    </source>
</evidence>
<dbReference type="Proteomes" id="UP000242877">
    <property type="component" value="Unassembled WGS sequence"/>
</dbReference>
<sequence length="655" mass="67404">MKAFGILAAAGLLSSAVAQPHVRRGGHAALHRRADQADSETCNCTSTVTVYSCTAPAATPTTTIESTSYLTKTVVVTSTNGVPAPSEPAVVGSSSTGVDVLTLTNTRSTYVCPESSAPGQPGTEVQPTTAAQPSQPPQPSQPAQQPSQPAQPDNSSQPPAQSGPEPTTTIHQTQTVDITSTVTATASPSTPAASTGVPSTTAAPVPPPQSQPPAPTHHITTFTTPGTYTIPDKTITLTSTAIVCDATSTPVGPGEHTFGGVTTVVSTHTTVTCPVATTSTVGNDITSFITHTTYVCPSAGTYTIGTFTTSMTESSTIVYPTPATYTPGTYHQPSTVVTVTESSTIYVCPATPTPILASTTPVAASTTPAATSAATTVASTSVASSTPSSTPSSGNGKRAYGMTFSPYTNDGQCMQAEDVETNIAKIAAKGIPAVRVYGTDCNGLENIGNSAKKHGLKMIVGVFIDNKGIAGAKDFIQQIVEWGHWELVQLIVVGNEAIQNGYCTAEELAGFITTAAGAFKKGGYNGPVTTTEPIDVWEKNGAALCPAVDVLGANLHPFFNAQTKAGDAGKFVKSQFEVLKKTCNGKKVLNLETGWPSAGNANGEAVPGTSQQAEAISSLIEEVGSESVFFSYTDDAWKSAGEFDVEQHWGCFSQF</sequence>
<evidence type="ECO:0000256" key="6">
    <source>
        <dbReference type="ARBA" id="ARBA00022525"/>
    </source>
</evidence>
<dbReference type="EC" id="3.2.1.21" evidence="4"/>
<dbReference type="GO" id="GO:0005576">
    <property type="term" value="C:extracellular region"/>
    <property type="evidence" value="ECO:0007669"/>
    <property type="project" value="TreeGrafter"/>
</dbReference>
<evidence type="ECO:0000256" key="3">
    <source>
        <dbReference type="ARBA" id="ARBA00008773"/>
    </source>
</evidence>
<dbReference type="GO" id="GO:0009277">
    <property type="term" value="C:fungal-type cell wall"/>
    <property type="evidence" value="ECO:0007669"/>
    <property type="project" value="TreeGrafter"/>
</dbReference>
<dbReference type="GO" id="GO:0009986">
    <property type="term" value="C:cell surface"/>
    <property type="evidence" value="ECO:0007669"/>
    <property type="project" value="TreeGrafter"/>
</dbReference>
<dbReference type="VEuPathDB" id="FungiDB:AAP_02011"/>
<reference evidence="17 18" key="1">
    <citation type="journal article" date="2016" name="Genome Biol. Evol.">
        <title>Divergent and convergent evolution of fungal pathogenicity.</title>
        <authorList>
            <person name="Shang Y."/>
            <person name="Xiao G."/>
            <person name="Zheng P."/>
            <person name="Cen K."/>
            <person name="Zhan S."/>
            <person name="Wang C."/>
        </authorList>
    </citation>
    <scope>NUCLEOTIDE SEQUENCE [LARGE SCALE GENOMIC DNA]</scope>
    <source>
        <strain evidence="17 18">ARSEF 7405</strain>
    </source>
</reference>
<feature type="region of interest" description="Disordered" evidence="15">
    <location>
        <begin position="377"/>
        <end position="397"/>
    </location>
</feature>
<dbReference type="AlphaFoldDB" id="A0A168AH25"/>
<evidence type="ECO:0000256" key="2">
    <source>
        <dbReference type="ARBA" id="ARBA00004191"/>
    </source>
</evidence>
<dbReference type="OrthoDB" id="4082933at2759"/>